<dbReference type="InParanoid" id="F0YHJ7"/>
<dbReference type="AlphaFoldDB" id="F0YHJ7"/>
<dbReference type="OrthoDB" id="413467at2759"/>
<comment type="subcellular location">
    <subcellularLocation>
        <location evidence="1">Endomembrane system</location>
    </subcellularLocation>
</comment>
<organism evidence="6">
    <name type="scientific">Aureococcus anophagefferens</name>
    <name type="common">Harmful bloom alga</name>
    <dbReference type="NCBI Taxonomy" id="44056"/>
    <lineage>
        <taxon>Eukaryota</taxon>
        <taxon>Sar</taxon>
        <taxon>Stramenopiles</taxon>
        <taxon>Ochrophyta</taxon>
        <taxon>Pelagophyceae</taxon>
        <taxon>Pelagomonadales</taxon>
        <taxon>Pelagomonadaceae</taxon>
        <taxon>Aureococcus</taxon>
    </lineage>
</organism>
<dbReference type="InterPro" id="IPR011989">
    <property type="entry name" value="ARM-like"/>
</dbReference>
<dbReference type="Proteomes" id="UP000002729">
    <property type="component" value="Unassembled WGS sequence"/>
</dbReference>
<feature type="non-terminal residue" evidence="5">
    <location>
        <position position="105"/>
    </location>
</feature>
<evidence type="ECO:0000256" key="2">
    <source>
        <dbReference type="ARBA" id="ARBA00022448"/>
    </source>
</evidence>
<dbReference type="Gene3D" id="1.25.10.10">
    <property type="entry name" value="Leucine-rich Repeat Variant"/>
    <property type="match status" value="1"/>
</dbReference>
<name>F0YHJ7_AURAN</name>
<gene>
    <name evidence="5" type="ORF">AURANDRAFT_16264</name>
</gene>
<dbReference type="OMA" id="ARRCGGN"/>
<dbReference type="GeneID" id="20218624"/>
<dbReference type="GO" id="GO:0012505">
    <property type="term" value="C:endomembrane system"/>
    <property type="evidence" value="ECO:0007669"/>
    <property type="project" value="UniProtKB-SubCell"/>
</dbReference>
<reference evidence="5 6" key="1">
    <citation type="journal article" date="2011" name="Proc. Natl. Acad. Sci. U.S.A.">
        <title>Niche of harmful alga Aureococcus anophagefferens revealed through ecogenomics.</title>
        <authorList>
            <person name="Gobler C.J."/>
            <person name="Berry D.L."/>
            <person name="Dyhrman S.T."/>
            <person name="Wilhelm S.W."/>
            <person name="Salamov A."/>
            <person name="Lobanov A.V."/>
            <person name="Zhang Y."/>
            <person name="Collier J.L."/>
            <person name="Wurch L.L."/>
            <person name="Kustka A.B."/>
            <person name="Dill B.D."/>
            <person name="Shah M."/>
            <person name="VerBerkmoes N.C."/>
            <person name="Kuo A."/>
            <person name="Terry A."/>
            <person name="Pangilinan J."/>
            <person name="Lindquist E.A."/>
            <person name="Lucas S."/>
            <person name="Paulsen I.T."/>
            <person name="Hattenrath-Lehmann T.K."/>
            <person name="Talmage S.C."/>
            <person name="Walker E.A."/>
            <person name="Koch F."/>
            <person name="Burson A.M."/>
            <person name="Marcoval M.A."/>
            <person name="Tang Y.Z."/>
            <person name="Lecleir G.R."/>
            <person name="Coyne K.J."/>
            <person name="Berg G.M."/>
            <person name="Bertrand E.M."/>
            <person name="Saito M.A."/>
            <person name="Gladyshev V.N."/>
            <person name="Grigoriev I.V."/>
        </authorList>
    </citation>
    <scope>NUCLEOTIDE SEQUENCE [LARGE SCALE GENOMIC DNA]</scope>
    <source>
        <strain evidence="6">CCMP 1984</strain>
    </source>
</reference>
<dbReference type="EMBL" id="GL833141">
    <property type="protein sequence ID" value="EGB05464.1"/>
    <property type="molecule type" value="Genomic_DNA"/>
</dbReference>
<keyword evidence="4" id="KW-0472">Membrane</keyword>
<dbReference type="KEGG" id="aaf:AURANDRAFT_16264"/>
<evidence type="ECO:0000256" key="4">
    <source>
        <dbReference type="ARBA" id="ARBA00023136"/>
    </source>
</evidence>
<proteinExistence type="predicted"/>
<keyword evidence="2" id="KW-0813">Transport</keyword>
<evidence type="ECO:0000313" key="5">
    <source>
        <dbReference type="EMBL" id="EGB05464.1"/>
    </source>
</evidence>
<evidence type="ECO:0000313" key="6">
    <source>
        <dbReference type="Proteomes" id="UP000002729"/>
    </source>
</evidence>
<sequence length="105" mass="12015">MVSRRARGLRHFLDAIRSAKTREIESRCVTFELAKIRGKFEHARRCGGNAKMLSSYDFKKYACKLFYIRVLGYVVDFGLWETVVLMASRDLSEKATGYALASLLV</sequence>
<dbReference type="GO" id="GO:0015031">
    <property type="term" value="P:protein transport"/>
    <property type="evidence" value="ECO:0007669"/>
    <property type="project" value="UniProtKB-KW"/>
</dbReference>
<keyword evidence="6" id="KW-1185">Reference proteome</keyword>
<dbReference type="GO" id="GO:0005737">
    <property type="term" value="C:cytoplasm"/>
    <property type="evidence" value="ECO:0007669"/>
    <property type="project" value="UniProtKB-ARBA"/>
</dbReference>
<dbReference type="eggNOG" id="KOG1077">
    <property type="taxonomic scope" value="Eukaryota"/>
</dbReference>
<accession>F0YHJ7</accession>
<dbReference type="InterPro" id="IPR050840">
    <property type="entry name" value="Adaptor_Complx_Large_Subunit"/>
</dbReference>
<evidence type="ECO:0000256" key="1">
    <source>
        <dbReference type="ARBA" id="ARBA00004308"/>
    </source>
</evidence>
<keyword evidence="3" id="KW-0653">Protein transport</keyword>
<protein>
    <submittedName>
        <fullName evidence="5">Uncharacterized protein</fullName>
    </submittedName>
</protein>
<evidence type="ECO:0000256" key="3">
    <source>
        <dbReference type="ARBA" id="ARBA00022927"/>
    </source>
</evidence>
<dbReference type="PANTHER" id="PTHR22780">
    <property type="entry name" value="ADAPTIN, ALPHA/GAMMA/EPSILON"/>
    <property type="match status" value="1"/>
</dbReference>
<dbReference type="RefSeq" id="XP_009039846.1">
    <property type="nucleotide sequence ID" value="XM_009041598.1"/>
</dbReference>